<dbReference type="EMBL" id="CP053710">
    <property type="protein sequence ID" value="QKE93495.1"/>
    <property type="molecule type" value="Genomic_DNA"/>
</dbReference>
<keyword evidence="2" id="KW-1185">Reference proteome</keyword>
<dbReference type="KEGG" id="lck:HN018_25355"/>
<accession>A0A6M8HZB2</accession>
<gene>
    <name evidence="1" type="ORF">HN018_25355</name>
</gene>
<geneLocation type="plasmid" evidence="1 2">
    <name>unnamed2</name>
</geneLocation>
<keyword evidence="1" id="KW-0614">Plasmid</keyword>
<reference evidence="1 2" key="1">
    <citation type="journal article" date="2014" name="World J. Microbiol. Biotechnol.">
        <title>Biodiversity and physiological characteristics of Antarctic and Arctic lichens-associated bacteria.</title>
        <authorList>
            <person name="Lee Y.M."/>
            <person name="Kim E.H."/>
            <person name="Lee H.K."/>
            <person name="Hong S.G."/>
        </authorList>
    </citation>
    <scope>NUCLEOTIDE SEQUENCE [LARGE SCALE GENOMIC DNA]</scope>
    <source>
        <strain evidence="1 2">PAMC 26569</strain>
        <plasmid evidence="1">unnamed2</plasmid>
    </source>
</reference>
<dbReference type="Gene3D" id="3.30.300.20">
    <property type="match status" value="1"/>
</dbReference>
<protein>
    <submittedName>
        <fullName evidence="1">Uncharacterized protein</fullName>
    </submittedName>
</protein>
<sequence length="83" mass="9184">MKLRPGSETANIDTASAWGRESLTPSPIWFETIRVSVWLIANAPRETLESLVRYTTLWSPVANTIHSPVHLDVTPEPEATAVT</sequence>
<proteinExistence type="predicted"/>
<dbReference type="InterPro" id="IPR036102">
    <property type="entry name" value="OsmC/Ohrsf"/>
</dbReference>
<dbReference type="SUPFAM" id="SSF82784">
    <property type="entry name" value="OsmC-like"/>
    <property type="match status" value="1"/>
</dbReference>
<evidence type="ECO:0000313" key="2">
    <source>
        <dbReference type="Proteomes" id="UP000500767"/>
    </source>
</evidence>
<name>A0A6M8HZB2_9PROT</name>
<dbReference type="Proteomes" id="UP000500767">
    <property type="component" value="Plasmid unnamed2"/>
</dbReference>
<evidence type="ECO:0000313" key="1">
    <source>
        <dbReference type="EMBL" id="QKE93495.1"/>
    </source>
</evidence>
<organism evidence="1 2">
    <name type="scientific">Lichenicola cladoniae</name>
    <dbReference type="NCBI Taxonomy" id="1484109"/>
    <lineage>
        <taxon>Bacteria</taxon>
        <taxon>Pseudomonadati</taxon>
        <taxon>Pseudomonadota</taxon>
        <taxon>Alphaproteobacteria</taxon>
        <taxon>Acetobacterales</taxon>
        <taxon>Acetobacteraceae</taxon>
        <taxon>Lichenicola</taxon>
    </lineage>
</organism>
<dbReference type="InterPro" id="IPR015946">
    <property type="entry name" value="KH_dom-like_a/b"/>
</dbReference>
<dbReference type="AlphaFoldDB" id="A0A6M8HZB2"/>